<feature type="region of interest" description="Disordered" evidence="1">
    <location>
        <begin position="82"/>
        <end position="120"/>
    </location>
</feature>
<keyword evidence="3" id="KW-1185">Reference proteome</keyword>
<dbReference type="GeneID" id="67000469"/>
<evidence type="ECO:0000313" key="3">
    <source>
        <dbReference type="Proteomes" id="UP001043456"/>
    </source>
</evidence>
<sequence length="211" mass="23351">MATRMASAAHSGVSKSRQAPAAASGSGGRNPDRNNGDRRSPGEGKVKKAKKKGQWCVFCRRWGHEAATCRVGTRVLAALIAASQNQGPPPPSPPRPRVRQNRPRMEGPNSRERREERRRQQRLQQMQEQLQQLQIQAQEDEREQRVDAPQGEEKDTTREADHQSVLILVAALDSALIYAHKLCGDSLSTLNKCPRAAGAEDVPTTQCLKSY</sequence>
<dbReference type="OrthoDB" id="10514418at2759"/>
<name>A0A9P3BRB5_9EURO</name>
<feature type="compositionally biased region" description="Basic and acidic residues" evidence="1">
    <location>
        <begin position="142"/>
        <end position="160"/>
    </location>
</feature>
<organism evidence="2 3">
    <name type="scientific">Aspergillus pseudoviridinutans</name>
    <dbReference type="NCBI Taxonomy" id="1517512"/>
    <lineage>
        <taxon>Eukaryota</taxon>
        <taxon>Fungi</taxon>
        <taxon>Dikarya</taxon>
        <taxon>Ascomycota</taxon>
        <taxon>Pezizomycotina</taxon>
        <taxon>Eurotiomycetes</taxon>
        <taxon>Eurotiomycetidae</taxon>
        <taxon>Eurotiales</taxon>
        <taxon>Aspergillaceae</taxon>
        <taxon>Aspergillus</taxon>
        <taxon>Aspergillus subgen. Fumigati</taxon>
    </lineage>
</organism>
<evidence type="ECO:0000256" key="1">
    <source>
        <dbReference type="SAM" id="MobiDB-lite"/>
    </source>
</evidence>
<dbReference type="Proteomes" id="UP001043456">
    <property type="component" value="Unassembled WGS sequence"/>
</dbReference>
<feature type="region of interest" description="Disordered" evidence="1">
    <location>
        <begin position="133"/>
        <end position="160"/>
    </location>
</feature>
<gene>
    <name evidence="2" type="ORF">Asppvi_001857</name>
</gene>
<feature type="compositionally biased region" description="Basic and acidic residues" evidence="1">
    <location>
        <begin position="103"/>
        <end position="118"/>
    </location>
</feature>
<proteinExistence type="predicted"/>
<reference evidence="2 3" key="1">
    <citation type="submission" date="2018-10" db="EMBL/GenBank/DDBJ databases">
        <title>Pan-genome distribution and transcriptional activeness of fungal secondary metabolism genes in Aspergillus section Fumigati.</title>
        <authorList>
            <person name="Takahashi H."/>
            <person name="Umemura M."/>
            <person name="Ninomiya A."/>
            <person name="Kusuya Y."/>
            <person name="Urayama S."/>
            <person name="Shimizu M."/>
            <person name="Watanabe A."/>
            <person name="Kamei K."/>
            <person name="Yaguchi T."/>
            <person name="Hagiwara D."/>
        </authorList>
    </citation>
    <scope>NUCLEOTIDE SEQUENCE [LARGE SCALE GENOMIC DNA]</scope>
    <source>
        <strain evidence="2 3">IFM 55266</strain>
    </source>
</reference>
<dbReference type="AlphaFoldDB" id="A0A9P3BRB5"/>
<feature type="region of interest" description="Disordered" evidence="1">
    <location>
        <begin position="1"/>
        <end position="52"/>
    </location>
</feature>
<protein>
    <submittedName>
        <fullName evidence="2">Uncharacterized protein</fullName>
    </submittedName>
</protein>
<dbReference type="RefSeq" id="XP_043163325.1">
    <property type="nucleotide sequence ID" value="XM_043307390.1"/>
</dbReference>
<accession>A0A9P3BRB5</accession>
<dbReference type="EMBL" id="BHVY01000010">
    <property type="protein sequence ID" value="GIJ92579.1"/>
    <property type="molecule type" value="Genomic_DNA"/>
</dbReference>
<comment type="caution">
    <text evidence="2">The sequence shown here is derived from an EMBL/GenBank/DDBJ whole genome shotgun (WGS) entry which is preliminary data.</text>
</comment>
<evidence type="ECO:0000313" key="2">
    <source>
        <dbReference type="EMBL" id="GIJ92579.1"/>
    </source>
</evidence>
<feature type="compositionally biased region" description="Basic and acidic residues" evidence="1">
    <location>
        <begin position="30"/>
        <end position="46"/>
    </location>
</feature>